<keyword evidence="7" id="KW-1185">Reference proteome</keyword>
<dbReference type="PANTHER" id="PTHR12526:SF640">
    <property type="entry name" value="COLANIC ACID BIOSYNTHESIS GLYCOSYLTRANSFERASE WCAL-RELATED"/>
    <property type="match status" value="1"/>
</dbReference>
<evidence type="ECO:0000313" key="7">
    <source>
        <dbReference type="Proteomes" id="UP000633943"/>
    </source>
</evidence>
<dbReference type="InterPro" id="IPR001296">
    <property type="entry name" value="Glyco_trans_1"/>
</dbReference>
<dbReference type="Gene3D" id="3.40.50.2000">
    <property type="entry name" value="Glycogen Phosphorylase B"/>
    <property type="match status" value="2"/>
</dbReference>
<evidence type="ECO:0000259" key="5">
    <source>
        <dbReference type="Pfam" id="PF13439"/>
    </source>
</evidence>
<comment type="caution">
    <text evidence="6">The sequence shown here is derived from an EMBL/GenBank/DDBJ whole genome shotgun (WGS) entry which is preliminary data.</text>
</comment>
<accession>A0ABX1NRB8</accession>
<feature type="domain" description="Glycosyl transferase family 1" evidence="4">
    <location>
        <begin position="210"/>
        <end position="380"/>
    </location>
</feature>
<evidence type="ECO:0000256" key="1">
    <source>
        <dbReference type="ARBA" id="ARBA00009481"/>
    </source>
</evidence>
<dbReference type="Pfam" id="PF00534">
    <property type="entry name" value="Glycos_transf_1"/>
    <property type="match status" value="1"/>
</dbReference>
<dbReference type="Pfam" id="PF13439">
    <property type="entry name" value="Glyco_transf_4"/>
    <property type="match status" value="1"/>
</dbReference>
<sequence>MRTDKVHVVVFSTLFPNIAQPHAGLFIRERMFRVGQSLPLTVVAPVAWFPLQFLVRLWRPRFRPAVPRRETQSGIEVIHPRFLSFPGIFKALDGIFLALGCLPALWRLKRAGRLDVLDAHFAYPDGYAATLIGRWLRTSVTVTLRGTEVRHAATPTLAPRLRRTFERAERIFSVSGSLRALALRLGATEDKVRVVGNGVDTCRFHPLPRPQARAVFGIPAGARVLISVGGLTERKGFHRVIELLPELRKRFPDLVYLIIGGASAEGDWRTRLEQSVQELGLTDTVRFLGVVEPDDLKLPLSAADVFVLATRNEGWANVFLEAMACGLPVVTTDVGGNREVVSRAELGTVVAFGDQAALLRAIEAALEKVWDRDALLAYARENEWSRRVAELLEEFAALAPDAAAASPRHVKAEGRVHG</sequence>
<reference evidence="6 7" key="1">
    <citation type="submission" date="2019-12" db="EMBL/GenBank/DDBJ databases">
        <title>Comparative genomics gives insights into the taxonomy of the Azoarcus-Aromatoleum group and reveals separate origins of nif in the plant-associated Azoarcus and non-plant-associated Aromatoleum sub-groups.</title>
        <authorList>
            <person name="Lafos M."/>
            <person name="Maluk M."/>
            <person name="Batista M."/>
            <person name="Junghare M."/>
            <person name="Carmona M."/>
            <person name="Faoro H."/>
            <person name="Cruz L.M."/>
            <person name="Battistoni F."/>
            <person name="De Souza E."/>
            <person name="Pedrosa F."/>
            <person name="Chen W.-M."/>
            <person name="Poole P.S."/>
            <person name="Dixon R.A."/>
            <person name="James E.K."/>
        </authorList>
    </citation>
    <scope>NUCLEOTIDE SEQUENCE [LARGE SCALE GENOMIC DNA]</scope>
    <source>
        <strain evidence="6 7">PbN1</strain>
    </source>
</reference>
<feature type="domain" description="Glycosyltransferase subfamily 4-like N-terminal" evidence="5">
    <location>
        <begin position="98"/>
        <end position="201"/>
    </location>
</feature>
<organism evidence="6 7">
    <name type="scientific">Aromatoleum bremense</name>
    <dbReference type="NCBI Taxonomy" id="76115"/>
    <lineage>
        <taxon>Bacteria</taxon>
        <taxon>Pseudomonadati</taxon>
        <taxon>Pseudomonadota</taxon>
        <taxon>Betaproteobacteria</taxon>
        <taxon>Rhodocyclales</taxon>
        <taxon>Rhodocyclaceae</taxon>
        <taxon>Aromatoleum</taxon>
    </lineage>
</organism>
<keyword evidence="3" id="KW-0808">Transferase</keyword>
<dbReference type="EMBL" id="WTVP01000005">
    <property type="protein sequence ID" value="NMG14514.1"/>
    <property type="molecule type" value="Genomic_DNA"/>
</dbReference>
<proteinExistence type="inferred from homology"/>
<evidence type="ECO:0000259" key="4">
    <source>
        <dbReference type="Pfam" id="PF00534"/>
    </source>
</evidence>
<gene>
    <name evidence="6" type="ORF">GPA24_02975</name>
</gene>
<dbReference type="SUPFAM" id="SSF53756">
    <property type="entry name" value="UDP-Glycosyltransferase/glycogen phosphorylase"/>
    <property type="match status" value="1"/>
</dbReference>
<protein>
    <submittedName>
        <fullName evidence="6">Glycosyltransferase</fullName>
    </submittedName>
</protein>
<dbReference type="Proteomes" id="UP000633943">
    <property type="component" value="Unassembled WGS sequence"/>
</dbReference>
<keyword evidence="2" id="KW-0328">Glycosyltransferase</keyword>
<name>A0ABX1NRB8_9RHOO</name>
<evidence type="ECO:0000256" key="3">
    <source>
        <dbReference type="ARBA" id="ARBA00022679"/>
    </source>
</evidence>
<dbReference type="PANTHER" id="PTHR12526">
    <property type="entry name" value="GLYCOSYLTRANSFERASE"/>
    <property type="match status" value="1"/>
</dbReference>
<evidence type="ECO:0000256" key="2">
    <source>
        <dbReference type="ARBA" id="ARBA00022676"/>
    </source>
</evidence>
<dbReference type="RefSeq" id="WP_169201298.1">
    <property type="nucleotide sequence ID" value="NZ_CP059467.1"/>
</dbReference>
<dbReference type="InterPro" id="IPR028098">
    <property type="entry name" value="Glyco_trans_4-like_N"/>
</dbReference>
<evidence type="ECO:0000313" key="6">
    <source>
        <dbReference type="EMBL" id="NMG14514.1"/>
    </source>
</evidence>
<comment type="similarity">
    <text evidence="1">Belongs to the glycosyltransferase group 1 family. Glycosyltransferase 4 subfamily.</text>
</comment>